<evidence type="ECO:0000256" key="1">
    <source>
        <dbReference type="SAM" id="MobiDB-lite"/>
    </source>
</evidence>
<feature type="compositionally biased region" description="Basic residues" evidence="1">
    <location>
        <begin position="150"/>
        <end position="166"/>
    </location>
</feature>
<evidence type="ECO:0000313" key="3">
    <source>
        <dbReference type="Proteomes" id="UP000007129"/>
    </source>
</evidence>
<protein>
    <submittedName>
        <fullName evidence="2">Uncharacterized protein</fullName>
    </submittedName>
</protein>
<dbReference type="Proteomes" id="UP000007129">
    <property type="component" value="Unassembled WGS sequence"/>
</dbReference>
<evidence type="ECO:0000313" key="2">
    <source>
        <dbReference type="EMBL" id="EKG17828.1"/>
    </source>
</evidence>
<proteinExistence type="predicted"/>
<sequence>MRQQVDAWDIKVNVSVLLYRWRAWVWRQWLCTVLSRWSCSGRWPGYDVALLRLKNRQQIFVTYRWLWESLEARDYGAGKISANSAYRCSHEQSRTNGCNSYVCTTRQTQKPRDLQRIPDLQKEQWTKQPTNWWLRQSGSALAPIPRPFLKRNNSKPARHKVGGHRSRLFDEAVA</sequence>
<dbReference type="EMBL" id="AHHD01000223">
    <property type="protein sequence ID" value="EKG17828.1"/>
    <property type="molecule type" value="Genomic_DNA"/>
</dbReference>
<feature type="region of interest" description="Disordered" evidence="1">
    <location>
        <begin position="150"/>
        <end position="174"/>
    </location>
</feature>
<name>K2RSV5_MACPH</name>
<comment type="caution">
    <text evidence="2">The sequence shown here is derived from an EMBL/GenBank/DDBJ whole genome shotgun (WGS) entry which is preliminary data.</text>
</comment>
<dbReference type="VEuPathDB" id="FungiDB:MPH_04960"/>
<gene>
    <name evidence="2" type="ORF">MPH_04960</name>
</gene>
<reference evidence="2 3" key="1">
    <citation type="journal article" date="2012" name="BMC Genomics">
        <title>Tools to kill: Genome of one of the most destructive plant pathogenic fungi Macrophomina phaseolina.</title>
        <authorList>
            <person name="Islam M.S."/>
            <person name="Haque M.S."/>
            <person name="Islam M.M."/>
            <person name="Emdad E.M."/>
            <person name="Halim A."/>
            <person name="Hossen Q.M.M."/>
            <person name="Hossain M.Z."/>
            <person name="Ahmed B."/>
            <person name="Rahim S."/>
            <person name="Rahman M.S."/>
            <person name="Alam M.M."/>
            <person name="Hou S."/>
            <person name="Wan X."/>
            <person name="Saito J.A."/>
            <person name="Alam M."/>
        </authorList>
    </citation>
    <scope>NUCLEOTIDE SEQUENCE [LARGE SCALE GENOMIC DNA]</scope>
    <source>
        <strain evidence="2 3">MS6</strain>
    </source>
</reference>
<dbReference type="AlphaFoldDB" id="K2RSV5"/>
<accession>K2RSV5</accession>
<dbReference type="HOGENOM" id="CLU_1540350_0_0_1"/>
<dbReference type="InParanoid" id="K2RSV5"/>
<organism evidence="2 3">
    <name type="scientific">Macrophomina phaseolina (strain MS6)</name>
    <name type="common">Charcoal rot fungus</name>
    <dbReference type="NCBI Taxonomy" id="1126212"/>
    <lineage>
        <taxon>Eukaryota</taxon>
        <taxon>Fungi</taxon>
        <taxon>Dikarya</taxon>
        <taxon>Ascomycota</taxon>
        <taxon>Pezizomycotina</taxon>
        <taxon>Dothideomycetes</taxon>
        <taxon>Dothideomycetes incertae sedis</taxon>
        <taxon>Botryosphaeriales</taxon>
        <taxon>Botryosphaeriaceae</taxon>
        <taxon>Macrophomina</taxon>
    </lineage>
</organism>